<gene>
    <name evidence="2" type="ORF">ABNF92_08745</name>
</gene>
<sequence>MKIFVVVLSLISFVLLSGCSSTPAKSTSKRDNVGQHKLYALLVKSDDGYTFSNLSASPGPTSEPWVRLNDMQPVFDTAAEIDCYLGFGLAAPGAKANGRTCKTDSAALFRRESMGAGNAVVNAMFLGVTMGATGTGRFTSLLFDREAYEQAVDEAIVNSSLDVAAVFRVYDGLWKEWKTNSAQISAYEQSAIRPTINVVDRSGFYQSNAIPFEGLIQVTSPKPRKPSELFPVAQIDQNTAQLIDDLADSKLRPVWRHLLASTRFSMKCGASYMHNFHFKMECPNQITVNGGEAPKVSVNVTIESRDFSNLLPARFSKNDDNLSIFIADKTLHIENLSEKFLRLDSLSIYYSGKIITRPSEQRNLPPKSVHKISLRRFFGELPSSSRKRYTADKAKNEVIDFGFAAKYRVSNLGQEITLFKHDNFRGYELIKKRI</sequence>
<dbReference type="RefSeq" id="WP_349343918.1">
    <property type="nucleotide sequence ID" value="NZ_CP157802.1"/>
</dbReference>
<feature type="chain" id="PRO_5043335965" description="Lipoprotein" evidence="1">
    <location>
        <begin position="25"/>
        <end position="434"/>
    </location>
</feature>
<dbReference type="PROSITE" id="PS51257">
    <property type="entry name" value="PROKAR_LIPOPROTEIN"/>
    <property type="match status" value="1"/>
</dbReference>
<evidence type="ECO:0008006" key="3">
    <source>
        <dbReference type="Google" id="ProtNLM"/>
    </source>
</evidence>
<feature type="signal peptide" evidence="1">
    <location>
        <begin position="1"/>
        <end position="24"/>
    </location>
</feature>
<proteinExistence type="predicted"/>
<accession>A0AAU7MS55</accession>
<name>A0AAU7MS55_9GAMM</name>
<evidence type="ECO:0000256" key="1">
    <source>
        <dbReference type="SAM" id="SignalP"/>
    </source>
</evidence>
<evidence type="ECO:0000313" key="2">
    <source>
        <dbReference type="EMBL" id="XBQ21204.1"/>
    </source>
</evidence>
<dbReference type="AlphaFoldDB" id="A0AAU7MS55"/>
<reference evidence="2" key="1">
    <citation type="submission" date="2024-05" db="EMBL/GenBank/DDBJ databases">
        <title>Draft Genome Sequences of Flagellimonas sp. MMG031 and Marinobacter sp. MMG032 Isolated from the dinoflagellate Symbiodinium pilosum.</title>
        <authorList>
            <person name="Shikuma N.J."/>
            <person name="Farrell M.V."/>
        </authorList>
    </citation>
    <scope>NUCLEOTIDE SEQUENCE</scope>
    <source>
        <strain evidence="2">MMG032</strain>
    </source>
</reference>
<dbReference type="KEGG" id="mamm:ABNF92_08745"/>
<dbReference type="EMBL" id="CP157802">
    <property type="protein sequence ID" value="XBQ21204.1"/>
    <property type="molecule type" value="Genomic_DNA"/>
</dbReference>
<protein>
    <recommendedName>
        <fullName evidence="3">Lipoprotein</fullName>
    </recommendedName>
</protein>
<keyword evidence="1" id="KW-0732">Signal</keyword>
<organism evidence="2">
    <name type="scientific">Marinobacter sp. MMG032</name>
    <dbReference type="NCBI Taxonomy" id="3158548"/>
    <lineage>
        <taxon>Bacteria</taxon>
        <taxon>Pseudomonadati</taxon>
        <taxon>Pseudomonadota</taxon>
        <taxon>Gammaproteobacteria</taxon>
        <taxon>Pseudomonadales</taxon>
        <taxon>Marinobacteraceae</taxon>
        <taxon>Marinobacter</taxon>
    </lineage>
</organism>